<reference evidence="1" key="1">
    <citation type="journal article" date="2020" name="Stud. Mycol.">
        <title>101 Dothideomycetes genomes: a test case for predicting lifestyles and emergence of pathogens.</title>
        <authorList>
            <person name="Haridas S."/>
            <person name="Albert R."/>
            <person name="Binder M."/>
            <person name="Bloem J."/>
            <person name="Labutti K."/>
            <person name="Salamov A."/>
            <person name="Andreopoulos B."/>
            <person name="Baker S."/>
            <person name="Barry K."/>
            <person name="Bills G."/>
            <person name="Bluhm B."/>
            <person name="Cannon C."/>
            <person name="Castanera R."/>
            <person name="Culley D."/>
            <person name="Daum C."/>
            <person name="Ezra D."/>
            <person name="Gonzalez J."/>
            <person name="Henrissat B."/>
            <person name="Kuo A."/>
            <person name="Liang C."/>
            <person name="Lipzen A."/>
            <person name="Lutzoni F."/>
            <person name="Magnuson J."/>
            <person name="Mondo S."/>
            <person name="Nolan M."/>
            <person name="Ohm R."/>
            <person name="Pangilinan J."/>
            <person name="Park H.-J."/>
            <person name="Ramirez L."/>
            <person name="Alfaro M."/>
            <person name="Sun H."/>
            <person name="Tritt A."/>
            <person name="Yoshinaga Y."/>
            <person name="Zwiers L.-H."/>
            <person name="Turgeon B."/>
            <person name="Goodwin S."/>
            <person name="Spatafora J."/>
            <person name="Crous P."/>
            <person name="Grigoriev I."/>
        </authorList>
    </citation>
    <scope>NUCLEOTIDE SEQUENCE</scope>
    <source>
        <strain evidence="1">CBS 121167</strain>
    </source>
</reference>
<gene>
    <name evidence="1" type="ORF">K452DRAFT_302847</name>
</gene>
<organism evidence="1 2">
    <name type="scientific">Aplosporella prunicola CBS 121167</name>
    <dbReference type="NCBI Taxonomy" id="1176127"/>
    <lineage>
        <taxon>Eukaryota</taxon>
        <taxon>Fungi</taxon>
        <taxon>Dikarya</taxon>
        <taxon>Ascomycota</taxon>
        <taxon>Pezizomycotina</taxon>
        <taxon>Dothideomycetes</taxon>
        <taxon>Dothideomycetes incertae sedis</taxon>
        <taxon>Botryosphaeriales</taxon>
        <taxon>Aplosporellaceae</taxon>
        <taxon>Aplosporella</taxon>
    </lineage>
</organism>
<accession>A0A6A6AZV6</accession>
<name>A0A6A6AZV6_9PEZI</name>
<keyword evidence="2" id="KW-1185">Reference proteome</keyword>
<proteinExistence type="predicted"/>
<dbReference type="GeneID" id="54300138"/>
<sequence length="429" mass="49589">MAVALNAGLITIPPDRDVLLMTNDCLNCHTGSCDLHDYFNYELAASVGSRYRPQCHAINLVKAVSILRKLPAELQINVLVLMQPLSSISLMDSCAPFNHLWKDHRTVIENRILETHCSVWRIFFPYRTDGNGRNKHLRGLMDAGFSFSQYFMFVEKISYATGVITHYLMRTFDIDTRTLEALYAKSTGGTVDRTRGIYNSIFHLWCYFSYLPTCPLADRERSIWDYIISLPQYQQKGLLTFLHMLGKAYNNKYPVSYDGRFSERQVRELQFYGIEESLVAYAVMEHLRQGMRLVRCQVFDSRPVDLDFAFGDPATWWSRQPLPAVRVPPTWKFISQDTYLVRFTGSSTAGSIDVWIPVMDMLKGITMAINTPQGTTVDMAAVQNYLTAGLQYRIPRWDYWNFFESRPGYYGSRRLYLDRLFGEAEYEST</sequence>
<protein>
    <submittedName>
        <fullName evidence="1">Uncharacterized protein</fullName>
    </submittedName>
</protein>
<dbReference type="RefSeq" id="XP_033392025.1">
    <property type="nucleotide sequence ID" value="XM_033542641.1"/>
</dbReference>
<evidence type="ECO:0000313" key="2">
    <source>
        <dbReference type="Proteomes" id="UP000799438"/>
    </source>
</evidence>
<dbReference type="EMBL" id="ML995525">
    <property type="protein sequence ID" value="KAF2136307.1"/>
    <property type="molecule type" value="Genomic_DNA"/>
</dbReference>
<dbReference type="Proteomes" id="UP000799438">
    <property type="component" value="Unassembled WGS sequence"/>
</dbReference>
<evidence type="ECO:0000313" key="1">
    <source>
        <dbReference type="EMBL" id="KAF2136307.1"/>
    </source>
</evidence>
<dbReference type="AlphaFoldDB" id="A0A6A6AZV6"/>